<evidence type="ECO:0000313" key="2">
    <source>
        <dbReference type="EMBL" id="NMO05089.1"/>
    </source>
</evidence>
<dbReference type="AlphaFoldDB" id="A0A848L2Y1"/>
<keyword evidence="2" id="KW-0547">Nucleotide-binding</keyword>
<dbReference type="Gene3D" id="3.30.565.10">
    <property type="entry name" value="Histidine kinase-like ATPase, C-terminal domain"/>
    <property type="match status" value="1"/>
</dbReference>
<feature type="transmembrane region" description="Helical" evidence="1">
    <location>
        <begin position="30"/>
        <end position="54"/>
    </location>
</feature>
<reference evidence="2 3" key="1">
    <citation type="submission" date="2020-04" db="EMBL/GenBank/DDBJ databases">
        <title>Gordonia sp. nov. TBRC 11910.</title>
        <authorList>
            <person name="Suriyachadkun C."/>
        </authorList>
    </citation>
    <scope>NUCLEOTIDE SEQUENCE [LARGE SCALE GENOMIC DNA]</scope>
    <source>
        <strain evidence="2 3">TBRC 11910</strain>
    </source>
</reference>
<gene>
    <name evidence="2" type="ORF">HH308_28095</name>
</gene>
<feature type="transmembrane region" description="Helical" evidence="1">
    <location>
        <begin position="146"/>
        <end position="165"/>
    </location>
</feature>
<dbReference type="EMBL" id="JABBNB010000050">
    <property type="protein sequence ID" value="NMO05089.1"/>
    <property type="molecule type" value="Genomic_DNA"/>
</dbReference>
<feature type="transmembrane region" description="Helical" evidence="1">
    <location>
        <begin position="177"/>
        <end position="201"/>
    </location>
</feature>
<proteinExistence type="predicted"/>
<protein>
    <submittedName>
        <fullName evidence="2">ATP-binding protein</fullName>
    </submittedName>
</protein>
<dbReference type="Proteomes" id="UP000550729">
    <property type="component" value="Unassembled WGS sequence"/>
</dbReference>
<keyword evidence="1" id="KW-1133">Transmembrane helix</keyword>
<name>A0A848L2Y1_9ACTN</name>
<keyword evidence="2" id="KW-0067">ATP-binding</keyword>
<accession>A0A848L2Y1</accession>
<keyword evidence="1" id="KW-0472">Membrane</keyword>
<evidence type="ECO:0000313" key="3">
    <source>
        <dbReference type="Proteomes" id="UP000550729"/>
    </source>
</evidence>
<feature type="transmembrane region" description="Helical" evidence="1">
    <location>
        <begin position="93"/>
        <end position="111"/>
    </location>
</feature>
<dbReference type="SUPFAM" id="SSF55874">
    <property type="entry name" value="ATPase domain of HSP90 chaperone/DNA topoisomerase II/histidine kinase"/>
    <property type="match status" value="1"/>
</dbReference>
<keyword evidence="3" id="KW-1185">Reference proteome</keyword>
<dbReference type="InterPro" id="IPR036890">
    <property type="entry name" value="HATPase_C_sf"/>
</dbReference>
<dbReference type="RefSeq" id="WP_170197593.1">
    <property type="nucleotide sequence ID" value="NZ_JABBNB010000050.1"/>
</dbReference>
<sequence>MAANAPASPPQTTALTPVDETNDRLAGIRILRFTAVFVTVGYAAYGLAAIPVIADSTNSMRTWWTALALVVIFVPGLSLGLVSWWVPARSVRILAAVAVAGFIVAVATWPIGWKGTEVNTTTGIWFSMFFGVTALTATIAFRARYAFVVLAVLAVASTAINHLIRPPELNDSVVPDLAWAIGFSLVFVAAGTMLSTTASLLDSTRAHARSASAAAAAAHARAAERSRFDALTHDSVMATLLLASRVGSSPELTQHARNAIADIERTASVDDDIAIAPAEVFRQIRSSIDLAHPAVVATVSHASPALSPVPRTVVAAVSAATAEAVRNSRLHAGSDAVTTVDVTLHDAALTVRIVDDGVGFDPSSVPDARFGISGSIRGRMAKTPGCRADVDSAPGTGTRITLEWRA</sequence>
<organism evidence="2 3">
    <name type="scientific">Gordonia asplenii</name>
    <dbReference type="NCBI Taxonomy" id="2725283"/>
    <lineage>
        <taxon>Bacteria</taxon>
        <taxon>Bacillati</taxon>
        <taxon>Actinomycetota</taxon>
        <taxon>Actinomycetes</taxon>
        <taxon>Mycobacteriales</taxon>
        <taxon>Gordoniaceae</taxon>
        <taxon>Gordonia</taxon>
    </lineage>
</organism>
<comment type="caution">
    <text evidence="2">The sequence shown here is derived from an EMBL/GenBank/DDBJ whole genome shotgun (WGS) entry which is preliminary data.</text>
</comment>
<feature type="transmembrane region" description="Helical" evidence="1">
    <location>
        <begin position="66"/>
        <end position="86"/>
    </location>
</feature>
<keyword evidence="1" id="KW-0812">Transmembrane</keyword>
<evidence type="ECO:0000256" key="1">
    <source>
        <dbReference type="SAM" id="Phobius"/>
    </source>
</evidence>
<feature type="transmembrane region" description="Helical" evidence="1">
    <location>
        <begin position="123"/>
        <end position="141"/>
    </location>
</feature>
<dbReference type="GO" id="GO:0005524">
    <property type="term" value="F:ATP binding"/>
    <property type="evidence" value="ECO:0007669"/>
    <property type="project" value="UniProtKB-KW"/>
</dbReference>